<dbReference type="Proteomes" id="UP000007800">
    <property type="component" value="Unassembled WGS sequence"/>
</dbReference>
<dbReference type="GeneID" id="9059536"/>
<evidence type="ECO:0000313" key="3">
    <source>
        <dbReference type="Proteomes" id="UP000007800"/>
    </source>
</evidence>
<gene>
    <name evidence="2" type="ORF">Pmar_PMAR010779</name>
</gene>
<dbReference type="EMBL" id="GG674652">
    <property type="protein sequence ID" value="EER13912.1"/>
    <property type="molecule type" value="Genomic_DNA"/>
</dbReference>
<sequence>MKLPTILTILLILGVVNGDAHLAGTGKIDSDIMMDMQADNGGHVSEFDLEQNSPNNLEDSGTCKFCGYCKEQGFFPPYCWPTLAICDIVFGCPTSRKYFMLHVLT</sequence>
<dbReference type="RefSeq" id="XP_002782117.1">
    <property type="nucleotide sequence ID" value="XM_002782071.1"/>
</dbReference>
<name>C5KNN1_PERM5</name>
<dbReference type="InParanoid" id="C5KNN1"/>
<evidence type="ECO:0000313" key="2">
    <source>
        <dbReference type="EMBL" id="EER13912.1"/>
    </source>
</evidence>
<accession>C5KNN1</accession>
<feature type="chain" id="PRO_5002953999" evidence="1">
    <location>
        <begin position="19"/>
        <end position="105"/>
    </location>
</feature>
<keyword evidence="3" id="KW-1185">Reference proteome</keyword>
<feature type="signal peptide" evidence="1">
    <location>
        <begin position="1"/>
        <end position="18"/>
    </location>
</feature>
<reference evidence="2 3" key="1">
    <citation type="submission" date="2008-07" db="EMBL/GenBank/DDBJ databases">
        <authorList>
            <person name="El-Sayed N."/>
            <person name="Caler E."/>
            <person name="Inman J."/>
            <person name="Amedeo P."/>
            <person name="Hass B."/>
            <person name="Wortman J."/>
        </authorList>
    </citation>
    <scope>NUCLEOTIDE SEQUENCE [LARGE SCALE GENOMIC DNA]</scope>
    <source>
        <strain evidence="3">ATCC 50983 / TXsc</strain>
    </source>
</reference>
<proteinExistence type="predicted"/>
<protein>
    <submittedName>
        <fullName evidence="2">Uncharacterized protein</fullName>
    </submittedName>
</protein>
<evidence type="ECO:0000256" key="1">
    <source>
        <dbReference type="SAM" id="SignalP"/>
    </source>
</evidence>
<keyword evidence="1" id="KW-0732">Signal</keyword>
<organism evidence="3">
    <name type="scientific">Perkinsus marinus (strain ATCC 50983 / TXsc)</name>
    <dbReference type="NCBI Taxonomy" id="423536"/>
    <lineage>
        <taxon>Eukaryota</taxon>
        <taxon>Sar</taxon>
        <taxon>Alveolata</taxon>
        <taxon>Perkinsozoa</taxon>
        <taxon>Perkinsea</taxon>
        <taxon>Perkinsida</taxon>
        <taxon>Perkinsidae</taxon>
        <taxon>Perkinsus</taxon>
    </lineage>
</organism>
<dbReference type="AlphaFoldDB" id="C5KNN1"/>